<keyword evidence="12 15" id="KW-0472">Membrane</keyword>
<protein>
    <submittedName>
        <fullName evidence="17">Integral membrane protein DUF106-domain-containing protein</fullName>
    </submittedName>
</protein>
<dbReference type="InterPro" id="IPR002809">
    <property type="entry name" value="EMC3/TMCO1"/>
</dbReference>
<accession>A0A4P9ZTZ5</accession>
<keyword evidence="5" id="KW-0107">Calcium channel</keyword>
<comment type="subcellular location">
    <subcellularLocation>
        <location evidence="1">Endoplasmic reticulum membrane</location>
        <topology evidence="1">Multi-pass membrane protein</topology>
    </subcellularLocation>
</comment>
<proteinExistence type="inferred from homology"/>
<keyword evidence="6 15" id="KW-0812">Transmembrane</keyword>
<dbReference type="GO" id="GO:0005262">
    <property type="term" value="F:calcium channel activity"/>
    <property type="evidence" value="ECO:0007669"/>
    <property type="project" value="UniProtKB-KW"/>
</dbReference>
<keyword evidence="4" id="KW-0109">Calcium transport</keyword>
<keyword evidence="10" id="KW-0175">Coiled coil</keyword>
<feature type="signal peptide" evidence="16">
    <location>
        <begin position="1"/>
        <end position="19"/>
    </location>
</feature>
<organism evidence="17 18">
    <name type="scientific">Dimargaris cristalligena</name>
    <dbReference type="NCBI Taxonomy" id="215637"/>
    <lineage>
        <taxon>Eukaryota</taxon>
        <taxon>Fungi</taxon>
        <taxon>Fungi incertae sedis</taxon>
        <taxon>Zoopagomycota</taxon>
        <taxon>Kickxellomycotina</taxon>
        <taxon>Dimargaritomycetes</taxon>
        <taxon>Dimargaritales</taxon>
        <taxon>Dimargaritaceae</taxon>
        <taxon>Dimargaris</taxon>
    </lineage>
</organism>
<dbReference type="GO" id="GO:0005789">
    <property type="term" value="C:endoplasmic reticulum membrane"/>
    <property type="evidence" value="ECO:0007669"/>
    <property type="project" value="UniProtKB-SubCell"/>
</dbReference>
<evidence type="ECO:0000256" key="11">
    <source>
        <dbReference type="ARBA" id="ARBA00023065"/>
    </source>
</evidence>
<evidence type="ECO:0000256" key="10">
    <source>
        <dbReference type="ARBA" id="ARBA00023054"/>
    </source>
</evidence>
<keyword evidence="18" id="KW-1185">Reference proteome</keyword>
<evidence type="ECO:0000256" key="9">
    <source>
        <dbReference type="ARBA" id="ARBA00022989"/>
    </source>
</evidence>
<evidence type="ECO:0000256" key="5">
    <source>
        <dbReference type="ARBA" id="ARBA00022673"/>
    </source>
</evidence>
<sequence>MLGSMLVVLLFAVGNSALAEYMGYRLVYSTEDYQFLKESLARTQKRLAQEEDNDSGTGNPKRRERRLEELRKQIKTNQSRASGMTMRLSLMTAALQIAAFYVLGSVLLPGVTVAKLPFEPFGLVQGLSHRGLEGDNPTDCSPVFLFVVASLFTKAAIQRYFNLSIRQASAFAAAFEQAKETSL</sequence>
<evidence type="ECO:0000256" key="7">
    <source>
        <dbReference type="ARBA" id="ARBA00022824"/>
    </source>
</evidence>
<dbReference type="GO" id="GO:0032469">
    <property type="term" value="P:endoplasmic reticulum calcium ion homeostasis"/>
    <property type="evidence" value="ECO:0007669"/>
    <property type="project" value="InterPro"/>
</dbReference>
<feature type="region of interest" description="Disordered" evidence="14">
    <location>
        <begin position="46"/>
        <end position="66"/>
    </location>
</feature>
<keyword evidence="13" id="KW-0407">Ion channel</keyword>
<keyword evidence="3" id="KW-0813">Transport</keyword>
<dbReference type="Proteomes" id="UP000268162">
    <property type="component" value="Unassembled WGS sequence"/>
</dbReference>
<keyword evidence="7" id="KW-0256">Endoplasmic reticulum</keyword>
<evidence type="ECO:0000256" key="1">
    <source>
        <dbReference type="ARBA" id="ARBA00004477"/>
    </source>
</evidence>
<feature type="chain" id="PRO_5021001623" evidence="16">
    <location>
        <begin position="20"/>
        <end position="183"/>
    </location>
</feature>
<dbReference type="Pfam" id="PF01956">
    <property type="entry name" value="EMC3_TMCO1"/>
    <property type="match status" value="1"/>
</dbReference>
<keyword evidence="11" id="KW-0406">Ion transport</keyword>
<evidence type="ECO:0000313" key="18">
    <source>
        <dbReference type="Proteomes" id="UP000268162"/>
    </source>
</evidence>
<evidence type="ECO:0000313" key="17">
    <source>
        <dbReference type="EMBL" id="RKP36987.1"/>
    </source>
</evidence>
<evidence type="ECO:0000256" key="15">
    <source>
        <dbReference type="SAM" id="Phobius"/>
    </source>
</evidence>
<dbReference type="InterPro" id="IPR008559">
    <property type="entry name" value="TMCO1"/>
</dbReference>
<evidence type="ECO:0000256" key="14">
    <source>
        <dbReference type="SAM" id="MobiDB-lite"/>
    </source>
</evidence>
<evidence type="ECO:0000256" key="4">
    <source>
        <dbReference type="ARBA" id="ARBA00022568"/>
    </source>
</evidence>
<dbReference type="AlphaFoldDB" id="A0A4P9ZTZ5"/>
<keyword evidence="9 15" id="KW-1133">Transmembrane helix</keyword>
<evidence type="ECO:0000256" key="6">
    <source>
        <dbReference type="ARBA" id="ARBA00022692"/>
    </source>
</evidence>
<dbReference type="SMART" id="SM01415">
    <property type="entry name" value="DUF106"/>
    <property type="match status" value="1"/>
</dbReference>
<dbReference type="STRING" id="215637.A0A4P9ZTZ5"/>
<evidence type="ECO:0000256" key="13">
    <source>
        <dbReference type="ARBA" id="ARBA00023303"/>
    </source>
</evidence>
<evidence type="ECO:0000256" key="3">
    <source>
        <dbReference type="ARBA" id="ARBA00022448"/>
    </source>
</evidence>
<keyword evidence="8" id="KW-0106">Calcium</keyword>
<comment type="similarity">
    <text evidence="2">Belongs to the TMCO1 family.</text>
</comment>
<evidence type="ECO:0000256" key="2">
    <source>
        <dbReference type="ARBA" id="ARBA00006537"/>
    </source>
</evidence>
<name>A0A4P9ZTZ5_9FUNG</name>
<keyword evidence="16" id="KW-0732">Signal</keyword>
<dbReference type="OrthoDB" id="342726at2759"/>
<feature type="transmembrane region" description="Helical" evidence="15">
    <location>
        <begin position="88"/>
        <end position="108"/>
    </location>
</feature>
<evidence type="ECO:0000256" key="8">
    <source>
        <dbReference type="ARBA" id="ARBA00022837"/>
    </source>
</evidence>
<evidence type="ECO:0000256" key="16">
    <source>
        <dbReference type="SAM" id="SignalP"/>
    </source>
</evidence>
<evidence type="ECO:0000256" key="12">
    <source>
        <dbReference type="ARBA" id="ARBA00023136"/>
    </source>
</evidence>
<gene>
    <name evidence="17" type="ORF">BJ085DRAFT_31363</name>
</gene>
<dbReference type="PANTHER" id="PTHR20917:SF0">
    <property type="entry name" value="CALCIUM LOAD-ACTIVATED CALCIUM CHANNEL"/>
    <property type="match status" value="1"/>
</dbReference>
<dbReference type="PANTHER" id="PTHR20917">
    <property type="entry name" value="PNAS-RELATED"/>
    <property type="match status" value="1"/>
</dbReference>
<reference evidence="18" key="1">
    <citation type="journal article" date="2018" name="Nat. Microbiol.">
        <title>Leveraging single-cell genomics to expand the fungal tree of life.</title>
        <authorList>
            <person name="Ahrendt S.R."/>
            <person name="Quandt C.A."/>
            <person name="Ciobanu D."/>
            <person name="Clum A."/>
            <person name="Salamov A."/>
            <person name="Andreopoulos B."/>
            <person name="Cheng J.F."/>
            <person name="Woyke T."/>
            <person name="Pelin A."/>
            <person name="Henrissat B."/>
            <person name="Reynolds N.K."/>
            <person name="Benny G.L."/>
            <person name="Smith M.E."/>
            <person name="James T.Y."/>
            <person name="Grigoriev I.V."/>
        </authorList>
    </citation>
    <scope>NUCLEOTIDE SEQUENCE [LARGE SCALE GENOMIC DNA]</scope>
    <source>
        <strain evidence="18">RSA 468</strain>
    </source>
</reference>
<dbReference type="EMBL" id="ML002562">
    <property type="protein sequence ID" value="RKP36987.1"/>
    <property type="molecule type" value="Genomic_DNA"/>
</dbReference>